<dbReference type="SUPFAM" id="SSF52980">
    <property type="entry name" value="Restriction endonuclease-like"/>
    <property type="match status" value="1"/>
</dbReference>
<evidence type="ECO:0000313" key="2">
    <source>
        <dbReference type="Proteomes" id="UP001232445"/>
    </source>
</evidence>
<protein>
    <submittedName>
        <fullName evidence="1">Holliday junction resolvase</fullName>
    </submittedName>
</protein>
<dbReference type="InterPro" id="IPR011856">
    <property type="entry name" value="tRNA_endonuc-like_dom_sf"/>
</dbReference>
<dbReference type="EMBL" id="JAUSUQ010000012">
    <property type="protein sequence ID" value="MDQ0340251.1"/>
    <property type="molecule type" value="Genomic_DNA"/>
</dbReference>
<dbReference type="Gene3D" id="3.40.1350.10">
    <property type="match status" value="1"/>
</dbReference>
<dbReference type="Proteomes" id="UP001232445">
    <property type="component" value="Unassembled WGS sequence"/>
</dbReference>
<organism evidence="1 2">
    <name type="scientific">Caldalkalibacillus uzonensis</name>
    <dbReference type="NCBI Taxonomy" id="353224"/>
    <lineage>
        <taxon>Bacteria</taxon>
        <taxon>Bacillati</taxon>
        <taxon>Bacillota</taxon>
        <taxon>Bacilli</taxon>
        <taxon>Bacillales</taxon>
        <taxon>Bacillaceae</taxon>
        <taxon>Caldalkalibacillus</taxon>
    </lineage>
</organism>
<accession>A0ABU0CV03</accession>
<dbReference type="InterPro" id="IPR011335">
    <property type="entry name" value="Restrct_endonuc-II-like"/>
</dbReference>
<evidence type="ECO:0000313" key="1">
    <source>
        <dbReference type="EMBL" id="MDQ0340251.1"/>
    </source>
</evidence>
<name>A0ABU0CV03_9BACI</name>
<keyword evidence="2" id="KW-1185">Reference proteome</keyword>
<sequence length="98" mass="10794">MSQKESTIQKKIVDYINSLPGCKAVVNHGSAWQGAGRPDIFACCWGRFVALEVKTETGELTRLQMHELSKWMDSGAVVAVVRSVEDVKKILGEEKTDG</sequence>
<proteinExistence type="predicted"/>
<dbReference type="RefSeq" id="WP_307341545.1">
    <property type="nucleotide sequence ID" value="NZ_JAUSUQ010000012.1"/>
</dbReference>
<gene>
    <name evidence="1" type="ORF">J2S00_003056</name>
</gene>
<comment type="caution">
    <text evidence="1">The sequence shown here is derived from an EMBL/GenBank/DDBJ whole genome shotgun (WGS) entry which is preliminary data.</text>
</comment>
<reference evidence="1 2" key="1">
    <citation type="submission" date="2023-07" db="EMBL/GenBank/DDBJ databases">
        <title>Genomic Encyclopedia of Type Strains, Phase IV (KMG-IV): sequencing the most valuable type-strain genomes for metagenomic binning, comparative biology and taxonomic classification.</title>
        <authorList>
            <person name="Goeker M."/>
        </authorList>
    </citation>
    <scope>NUCLEOTIDE SEQUENCE [LARGE SCALE GENOMIC DNA]</scope>
    <source>
        <strain evidence="1 2">DSM 17740</strain>
    </source>
</reference>